<dbReference type="Proteomes" id="UP000001811">
    <property type="component" value="Unplaced"/>
</dbReference>
<feature type="region of interest" description="Disordered" evidence="3">
    <location>
        <begin position="269"/>
        <end position="397"/>
    </location>
</feature>
<evidence type="ECO:0000313" key="7">
    <source>
        <dbReference type="Proteomes" id="UP000001811"/>
    </source>
</evidence>
<dbReference type="InParanoid" id="A0A5F9C707"/>
<dbReference type="PROSITE" id="PS51673">
    <property type="entry name" value="SUZ"/>
    <property type="match status" value="1"/>
</dbReference>
<dbReference type="GeneTree" id="ENSGT00390000005532"/>
<dbReference type="STRING" id="9986.ENSOCUP00000029632"/>
<keyword evidence="7" id="KW-1185">Reference proteome</keyword>
<dbReference type="Pfam" id="PF12752">
    <property type="entry name" value="SUZ"/>
    <property type="match status" value="1"/>
</dbReference>
<evidence type="ECO:0000256" key="3">
    <source>
        <dbReference type="SAM" id="MobiDB-lite"/>
    </source>
</evidence>
<reference evidence="6" key="3">
    <citation type="submission" date="2025-09" db="UniProtKB">
        <authorList>
            <consortium name="Ensembl"/>
        </authorList>
    </citation>
    <scope>IDENTIFICATION</scope>
    <source>
        <strain evidence="6">Thorbecke</strain>
    </source>
</reference>
<name>A0A5F9C707_RABIT</name>
<dbReference type="Ensembl" id="ENSOCUT00000034580.1">
    <property type="protein sequence ID" value="ENSOCUP00000029632.1"/>
    <property type="gene ID" value="ENSOCUG00000028077.3"/>
</dbReference>
<evidence type="ECO:0000259" key="5">
    <source>
        <dbReference type="PROSITE" id="PS51938"/>
    </source>
</evidence>
<comment type="similarity">
    <text evidence="1">Belongs to the SZRD1 family.</text>
</comment>
<feature type="domain" description="SUZ-C" evidence="5">
    <location>
        <begin position="348"/>
        <end position="397"/>
    </location>
</feature>
<accession>A0A5F9C707</accession>
<proteinExistence type="inferred from homology"/>
<feature type="compositionally biased region" description="Basic and acidic residues" evidence="3">
    <location>
        <begin position="326"/>
        <end position="337"/>
    </location>
</feature>
<evidence type="ECO:0000256" key="2">
    <source>
        <dbReference type="ARBA" id="ARBA00044802"/>
    </source>
</evidence>
<reference evidence="6 7" key="1">
    <citation type="journal article" date="2011" name="Nature">
        <title>A high-resolution map of human evolutionary constraint using 29 mammals.</title>
        <authorList>
            <person name="Lindblad-Toh K."/>
            <person name="Garber M."/>
            <person name="Zuk O."/>
            <person name="Lin M.F."/>
            <person name="Parker B.J."/>
            <person name="Washietl S."/>
            <person name="Kheradpour P."/>
            <person name="Ernst J."/>
            <person name="Jordan G."/>
            <person name="Mauceli E."/>
            <person name="Ward L.D."/>
            <person name="Lowe C.B."/>
            <person name="Holloway A.K."/>
            <person name="Clamp M."/>
            <person name="Gnerre S."/>
            <person name="Alfoldi J."/>
            <person name="Beal K."/>
            <person name="Chang J."/>
            <person name="Clawson H."/>
            <person name="Cuff J."/>
            <person name="Di Palma F."/>
            <person name="Fitzgerald S."/>
            <person name="Flicek P."/>
            <person name="Guttman M."/>
            <person name="Hubisz M.J."/>
            <person name="Jaffe D.B."/>
            <person name="Jungreis I."/>
            <person name="Kent W.J."/>
            <person name="Kostka D."/>
            <person name="Lara M."/>
            <person name="Martins A.L."/>
            <person name="Massingham T."/>
            <person name="Moltke I."/>
            <person name="Raney B.J."/>
            <person name="Rasmussen M.D."/>
            <person name="Robinson J."/>
            <person name="Stark A."/>
            <person name="Vilella A.J."/>
            <person name="Wen J."/>
            <person name="Xie X."/>
            <person name="Zody M.C."/>
            <person name="Baldwin J."/>
            <person name="Bloom T."/>
            <person name="Chin C.W."/>
            <person name="Heiman D."/>
            <person name="Nicol R."/>
            <person name="Nusbaum C."/>
            <person name="Young S."/>
            <person name="Wilkinson J."/>
            <person name="Worley K.C."/>
            <person name="Kovar C.L."/>
            <person name="Muzny D.M."/>
            <person name="Gibbs R.A."/>
            <person name="Cree A."/>
            <person name="Dihn H.H."/>
            <person name="Fowler G."/>
            <person name="Jhangiani S."/>
            <person name="Joshi V."/>
            <person name="Lee S."/>
            <person name="Lewis L.R."/>
            <person name="Nazareth L.V."/>
            <person name="Okwuonu G."/>
            <person name="Santibanez J."/>
            <person name="Warren W.C."/>
            <person name="Mardis E.R."/>
            <person name="Weinstock G.M."/>
            <person name="Wilson R.K."/>
            <person name="Delehaunty K."/>
            <person name="Dooling D."/>
            <person name="Fronik C."/>
            <person name="Fulton L."/>
            <person name="Fulton B."/>
            <person name="Graves T."/>
            <person name="Minx P."/>
            <person name="Sodergren E."/>
            <person name="Birney E."/>
            <person name="Margulies E.H."/>
            <person name="Herrero J."/>
            <person name="Green E.D."/>
            <person name="Haussler D."/>
            <person name="Siepel A."/>
            <person name="Goldman N."/>
            <person name="Pollard K.S."/>
            <person name="Pedersen J.S."/>
            <person name="Lander E.S."/>
            <person name="Kellis M."/>
        </authorList>
    </citation>
    <scope>NUCLEOTIDE SEQUENCE [LARGE SCALE GENOMIC DNA]</scope>
    <source>
        <strain evidence="7">Thorbecke</strain>
    </source>
</reference>
<protein>
    <recommendedName>
        <fullName evidence="2">SUZ RNA-binding domain-containing</fullName>
    </recommendedName>
</protein>
<organism evidence="6 7">
    <name type="scientific">Oryctolagus cuniculus</name>
    <name type="common">Rabbit</name>
    <dbReference type="NCBI Taxonomy" id="9986"/>
    <lineage>
        <taxon>Eukaryota</taxon>
        <taxon>Metazoa</taxon>
        <taxon>Chordata</taxon>
        <taxon>Craniata</taxon>
        <taxon>Vertebrata</taxon>
        <taxon>Euteleostomi</taxon>
        <taxon>Mammalia</taxon>
        <taxon>Eutheria</taxon>
        <taxon>Euarchontoglires</taxon>
        <taxon>Glires</taxon>
        <taxon>Lagomorpha</taxon>
        <taxon>Leporidae</taxon>
        <taxon>Oryctolagus</taxon>
    </lineage>
</organism>
<sequence length="397" mass="42898">MFSLGPWYLVRILEEKRLGNSRRIFKASFVPSLHSRGSGFPEQAKVTSALSGPGELVGFVWEQVAEGGGASGCAWWAAVVSRELGALPGQLARLPASLVRFLAPCLSAHPSNHTDAWLQSPSRPAPFPPSTRSPWPWQQLSSSGPCPRHQRGSGWFWRGARSAGGGASPPPPRGSGWFWRGARSAGGGSWRCRELVFPHWPLSCPAAFCFFLCLCCFPSWFFLGSTSPEDTSPGCAHPPALDKASGVSVAKRCFEDSLSPAPPCAAGQSACRKSKSPPKVPIVIQDDSLPTGPPPQIRILKRPTSNGVVSSPNSTSRPALPVKSLAQREAEYAEARKRILGSASPEEEQEKPILDRPCSDLPFRPTRISQPEDSRQPNNVIRQPLGPDGSQGFKQRR</sequence>
<evidence type="ECO:0000259" key="4">
    <source>
        <dbReference type="PROSITE" id="PS51673"/>
    </source>
</evidence>
<dbReference type="Bgee" id="ENSOCUG00000028077">
    <property type="expression patterns" value="Expressed in smooth muscle tissue and 17 other cell types or tissues"/>
</dbReference>
<dbReference type="InterPro" id="IPR039228">
    <property type="entry name" value="SZRD1"/>
</dbReference>
<dbReference type="InterPro" id="IPR024771">
    <property type="entry name" value="SUZ"/>
</dbReference>
<dbReference type="PANTHER" id="PTHR31796">
    <property type="entry name" value="SUZ DOMAIN-CONTAINING PROTEIN 1"/>
    <property type="match status" value="1"/>
</dbReference>
<dbReference type="InterPro" id="IPR024642">
    <property type="entry name" value="SUZ-C"/>
</dbReference>
<evidence type="ECO:0000256" key="1">
    <source>
        <dbReference type="ARBA" id="ARBA00007124"/>
    </source>
</evidence>
<feature type="domain" description="SUZ" evidence="4">
    <location>
        <begin position="279"/>
        <end position="344"/>
    </location>
</feature>
<feature type="compositionally biased region" description="Polar residues" evidence="3">
    <location>
        <begin position="303"/>
        <end position="317"/>
    </location>
</feature>
<dbReference type="PANTHER" id="PTHR31796:SF2">
    <property type="entry name" value="SUZ DOMAIN-CONTAINING PROTEIN 1"/>
    <property type="match status" value="1"/>
</dbReference>
<dbReference type="PROSITE" id="PS51938">
    <property type="entry name" value="SUZ_C"/>
    <property type="match status" value="1"/>
</dbReference>
<reference evidence="6" key="2">
    <citation type="submission" date="2025-08" db="UniProtKB">
        <authorList>
            <consortium name="Ensembl"/>
        </authorList>
    </citation>
    <scope>IDENTIFICATION</scope>
    <source>
        <strain evidence="6">Thorbecke</strain>
    </source>
</reference>
<dbReference type="AlphaFoldDB" id="A0A5F9C707"/>
<evidence type="ECO:0000313" key="6">
    <source>
        <dbReference type="Ensembl" id="ENSOCUP00000029632.1"/>
    </source>
</evidence>
<dbReference type="Pfam" id="PF12901">
    <property type="entry name" value="SUZ-C"/>
    <property type="match status" value="1"/>
</dbReference>